<dbReference type="Proteomes" id="UP000646776">
    <property type="component" value="Unassembled WGS sequence"/>
</dbReference>
<dbReference type="AlphaFoldDB" id="A0A918LZ04"/>
<reference evidence="2" key="2">
    <citation type="submission" date="2020-09" db="EMBL/GenBank/DDBJ databases">
        <authorList>
            <person name="Sun Q."/>
            <person name="Ohkuma M."/>
        </authorList>
    </citation>
    <scope>NUCLEOTIDE SEQUENCE</scope>
    <source>
        <strain evidence="2">JCM 4125</strain>
    </source>
</reference>
<dbReference type="Pfam" id="PF13577">
    <property type="entry name" value="SnoaL_4"/>
    <property type="match status" value="1"/>
</dbReference>
<feature type="domain" description="SnoaL-like" evidence="1">
    <location>
        <begin position="6"/>
        <end position="127"/>
    </location>
</feature>
<comment type="caution">
    <text evidence="2">The sequence shown here is derived from an EMBL/GenBank/DDBJ whole genome shotgun (WGS) entry which is preliminary data.</text>
</comment>
<evidence type="ECO:0000259" key="1">
    <source>
        <dbReference type="Pfam" id="PF13577"/>
    </source>
</evidence>
<proteinExistence type="predicted"/>
<dbReference type="EMBL" id="BMSA01000025">
    <property type="protein sequence ID" value="GGT80002.1"/>
    <property type="molecule type" value="Genomic_DNA"/>
</dbReference>
<gene>
    <name evidence="2" type="ORF">GCM10010226_68040</name>
</gene>
<organism evidence="2 3">
    <name type="scientific">Streptomyces phaeofaciens</name>
    <dbReference type="NCBI Taxonomy" id="68254"/>
    <lineage>
        <taxon>Bacteria</taxon>
        <taxon>Bacillati</taxon>
        <taxon>Actinomycetota</taxon>
        <taxon>Actinomycetes</taxon>
        <taxon>Kitasatosporales</taxon>
        <taxon>Streptomycetaceae</taxon>
        <taxon>Streptomyces</taxon>
    </lineage>
</organism>
<reference evidence="2" key="1">
    <citation type="journal article" date="2014" name="Int. J. Syst. Evol. Microbiol.">
        <title>Complete genome sequence of Corynebacterium casei LMG S-19264T (=DSM 44701T), isolated from a smear-ripened cheese.</title>
        <authorList>
            <consortium name="US DOE Joint Genome Institute (JGI-PGF)"/>
            <person name="Walter F."/>
            <person name="Albersmeier A."/>
            <person name="Kalinowski J."/>
            <person name="Ruckert C."/>
        </authorList>
    </citation>
    <scope>NUCLEOTIDE SEQUENCE</scope>
    <source>
        <strain evidence="2">JCM 4125</strain>
    </source>
</reference>
<sequence length="163" mass="18391">MSDTQAVADRFEITALCAEATDAVMMRDYDRLASLFTPDAAVRWPHIDRDFVGRQEIRAGIERGQGLWEFFVQQVHPGAVRLDGDTAAGRAYVHEFGRMHDGSAHANYALYHDRYERTSHGWRFSERVYEVRYVDVSPLRGSTPPEAPVAPSGLVDRLGPVAW</sequence>
<dbReference type="RefSeq" id="WP_189716274.1">
    <property type="nucleotide sequence ID" value="NZ_BMSA01000025.1"/>
</dbReference>
<evidence type="ECO:0000313" key="2">
    <source>
        <dbReference type="EMBL" id="GGT80002.1"/>
    </source>
</evidence>
<protein>
    <recommendedName>
        <fullName evidence="1">SnoaL-like domain-containing protein</fullName>
    </recommendedName>
</protein>
<dbReference type="InterPro" id="IPR037401">
    <property type="entry name" value="SnoaL-like"/>
</dbReference>
<name>A0A918LZ04_9ACTN</name>
<accession>A0A918LZ04</accession>
<dbReference type="InterPro" id="IPR032710">
    <property type="entry name" value="NTF2-like_dom_sf"/>
</dbReference>
<evidence type="ECO:0000313" key="3">
    <source>
        <dbReference type="Proteomes" id="UP000646776"/>
    </source>
</evidence>
<keyword evidence="3" id="KW-1185">Reference proteome</keyword>
<dbReference type="SUPFAM" id="SSF54427">
    <property type="entry name" value="NTF2-like"/>
    <property type="match status" value="1"/>
</dbReference>
<dbReference type="Gene3D" id="3.10.450.50">
    <property type="match status" value="1"/>
</dbReference>